<dbReference type="EMBL" id="LJCR01001190">
    <property type="protein sequence ID" value="KPV50838.1"/>
    <property type="molecule type" value="Genomic_DNA"/>
</dbReference>
<feature type="signal peptide" evidence="1">
    <location>
        <begin position="1"/>
        <end position="33"/>
    </location>
</feature>
<keyword evidence="1" id="KW-0732">Signal</keyword>
<keyword evidence="3" id="KW-1185">Reference proteome</keyword>
<gene>
    <name evidence="2" type="ORF">SE17_24595</name>
</gene>
<organism evidence="2 3">
    <name type="scientific">Kouleothrix aurantiaca</name>
    <dbReference type="NCBI Taxonomy" id="186479"/>
    <lineage>
        <taxon>Bacteria</taxon>
        <taxon>Bacillati</taxon>
        <taxon>Chloroflexota</taxon>
        <taxon>Chloroflexia</taxon>
        <taxon>Chloroflexales</taxon>
        <taxon>Roseiflexineae</taxon>
        <taxon>Roseiflexaceae</taxon>
        <taxon>Kouleothrix</taxon>
    </lineage>
</organism>
<evidence type="ECO:0000313" key="2">
    <source>
        <dbReference type="EMBL" id="KPV50838.1"/>
    </source>
</evidence>
<evidence type="ECO:0000256" key="1">
    <source>
        <dbReference type="SAM" id="SignalP"/>
    </source>
</evidence>
<reference evidence="2 3" key="1">
    <citation type="submission" date="2015-09" db="EMBL/GenBank/DDBJ databases">
        <title>Draft genome sequence of Kouleothrix aurantiaca JCM 19913.</title>
        <authorList>
            <person name="Hemp J."/>
        </authorList>
    </citation>
    <scope>NUCLEOTIDE SEQUENCE [LARGE SCALE GENOMIC DNA]</scope>
    <source>
        <strain evidence="2 3">COM-B</strain>
    </source>
</reference>
<evidence type="ECO:0000313" key="3">
    <source>
        <dbReference type="Proteomes" id="UP000050509"/>
    </source>
</evidence>
<feature type="chain" id="PRO_5006158340" evidence="1">
    <location>
        <begin position="34"/>
        <end position="104"/>
    </location>
</feature>
<comment type="caution">
    <text evidence="2">The sequence shown here is derived from an EMBL/GenBank/DDBJ whole genome shotgun (WGS) entry which is preliminary data.</text>
</comment>
<accession>A0A0P9H9I6</accession>
<sequence length="104" mass="11362">MPEPRASRQRYVLFAAGLLLLAGLLGGASVATAAHSGALPAFDWQIPLGGYRALIVHNGPTLACQRWALRDSCRARVVRREFYVHYISPAADRQLIWFTSSAAP</sequence>
<protein>
    <submittedName>
        <fullName evidence="2">Uncharacterized protein</fullName>
    </submittedName>
</protein>
<name>A0A0P9H9I6_9CHLR</name>
<proteinExistence type="predicted"/>
<dbReference type="AlphaFoldDB" id="A0A0P9H9I6"/>
<dbReference type="Proteomes" id="UP000050509">
    <property type="component" value="Unassembled WGS sequence"/>
</dbReference>